<accession>A0A2X0QUJ6</accession>
<dbReference type="Pfam" id="PF07642">
    <property type="entry name" value="BBP2"/>
    <property type="match status" value="1"/>
</dbReference>
<keyword evidence="1" id="KW-0732">Signal</keyword>
<feature type="chain" id="PRO_5016029269" description="Porin" evidence="1">
    <location>
        <begin position="26"/>
        <end position="366"/>
    </location>
</feature>
<organism evidence="2">
    <name type="scientific">Candidatus Nitrotoga fabula</name>
    <dbReference type="NCBI Taxonomy" id="2182327"/>
    <lineage>
        <taxon>Bacteria</taxon>
        <taxon>Pseudomonadati</taxon>
        <taxon>Pseudomonadota</taxon>
        <taxon>Betaproteobacteria</taxon>
        <taxon>Nitrosomonadales</taxon>
        <taxon>Gallionellaceae</taxon>
        <taxon>Candidatus Nitrotoga</taxon>
    </lineage>
</organism>
<gene>
    <name evidence="2" type="ORF">NITFAB_1050</name>
</gene>
<dbReference type="AlphaFoldDB" id="A0A2X0QUJ6"/>
<feature type="signal peptide" evidence="1">
    <location>
        <begin position="1"/>
        <end position="25"/>
    </location>
</feature>
<evidence type="ECO:0000256" key="1">
    <source>
        <dbReference type="SAM" id="SignalP"/>
    </source>
</evidence>
<sequence length="366" mass="40623">MKIAWKIITIVFVMSPSFTVCPAQADDWESDPAFSISGYTEAYYSLDLDSPAGDKKAPLIYSYHKNNEAAINLAFVKGTYSAGRVRANLALAGGSYMNTNYASEPGILNNLYEGNIGLKLSDAHNLWLDAGVFPSHLGFESATGKDNWTLSRSLTAENSPYYETGAKINYTSQEGTWFLSALILNGWQRIQRAEGNSSPSFGTQITYKPSPRITLNSSLFIGNDKPDPVRKNRIFHDFYGIFQFNETISAIVGLDIGAEQKFSHASSMHSWYNSTVILKYQSSAKSAIAVRVEYFADQNGVIIKTGTPGSLPTWGFSANYDYHVSDNLLWRLEARTLNSRDNIFTDPNRRMADHDTFVTTAFAASF</sequence>
<protein>
    <recommendedName>
        <fullName evidence="3">Porin</fullName>
    </recommendedName>
</protein>
<evidence type="ECO:0008006" key="3">
    <source>
        <dbReference type="Google" id="ProtNLM"/>
    </source>
</evidence>
<dbReference type="EMBL" id="LS423452">
    <property type="protein sequence ID" value="SPS05460.1"/>
    <property type="molecule type" value="Genomic_DNA"/>
</dbReference>
<name>A0A2X0QUJ6_9PROT</name>
<proteinExistence type="predicted"/>
<dbReference type="InterPro" id="IPR011486">
    <property type="entry name" value="BBP2"/>
</dbReference>
<reference evidence="2" key="1">
    <citation type="submission" date="2018-05" db="EMBL/GenBank/DDBJ databases">
        <authorList>
            <person name="Lanie J.A."/>
            <person name="Ng W.-L."/>
            <person name="Kazmierczak K.M."/>
            <person name="Andrzejewski T.M."/>
            <person name="Davidsen T.M."/>
            <person name="Wayne K.J."/>
            <person name="Tettelin H."/>
            <person name="Glass J.I."/>
            <person name="Rusch D."/>
            <person name="Podicherti R."/>
            <person name="Tsui H.-C.T."/>
            <person name="Winkler M.E."/>
        </authorList>
    </citation>
    <scope>NUCLEOTIDE SEQUENCE</scope>
    <source>
        <strain evidence="2">KNB</strain>
    </source>
</reference>
<evidence type="ECO:0000313" key="2">
    <source>
        <dbReference type="EMBL" id="SPS05460.1"/>
    </source>
</evidence>